<protein>
    <submittedName>
        <fullName evidence="2">Uncharacterized protein</fullName>
    </submittedName>
</protein>
<proteinExistence type="predicted"/>
<evidence type="ECO:0000313" key="2">
    <source>
        <dbReference type="EMBL" id="CAI9156256.1"/>
    </source>
</evidence>
<accession>A0ABN8Y8U9</accession>
<dbReference type="Proteomes" id="UP001176941">
    <property type="component" value="Chromosome 14"/>
</dbReference>
<keyword evidence="3" id="KW-1185">Reference proteome</keyword>
<feature type="compositionally biased region" description="Basic and acidic residues" evidence="1">
    <location>
        <begin position="16"/>
        <end position="25"/>
    </location>
</feature>
<sequence length="183" mass="19499">MRSRNRVSVAGRTHSGRRDPMRDKAEEAAGVGALLSASSRLCIPEESPMSFCTSFFPALSPEHTLCNGLFSQQVSPKTSFGGYWTVPSPSVGTGNLTPKLLSSYSATGTVDHTPNAKGIALAMHQQQPAAPPPSCSVSFRSKPCDMQAAMNVFLTHGGLECTVLIALSQFRLLKMLLRGLSTT</sequence>
<organism evidence="2 3">
    <name type="scientific">Rangifer tarandus platyrhynchus</name>
    <name type="common">Svalbard reindeer</name>
    <dbReference type="NCBI Taxonomy" id="3082113"/>
    <lineage>
        <taxon>Eukaryota</taxon>
        <taxon>Metazoa</taxon>
        <taxon>Chordata</taxon>
        <taxon>Craniata</taxon>
        <taxon>Vertebrata</taxon>
        <taxon>Euteleostomi</taxon>
        <taxon>Mammalia</taxon>
        <taxon>Eutheria</taxon>
        <taxon>Laurasiatheria</taxon>
        <taxon>Artiodactyla</taxon>
        <taxon>Ruminantia</taxon>
        <taxon>Pecora</taxon>
        <taxon>Cervidae</taxon>
        <taxon>Odocoileinae</taxon>
        <taxon>Rangifer</taxon>
    </lineage>
</organism>
<reference evidence="2" key="1">
    <citation type="submission" date="2023-04" db="EMBL/GenBank/DDBJ databases">
        <authorList>
            <consortium name="ELIXIR-Norway"/>
        </authorList>
    </citation>
    <scope>NUCLEOTIDE SEQUENCE [LARGE SCALE GENOMIC DNA]</scope>
</reference>
<name>A0ABN8Y8U9_RANTA</name>
<gene>
    <name evidence="2" type="ORF">MRATA1EN1_LOCUS5218</name>
</gene>
<evidence type="ECO:0000256" key="1">
    <source>
        <dbReference type="SAM" id="MobiDB-lite"/>
    </source>
</evidence>
<evidence type="ECO:0000313" key="3">
    <source>
        <dbReference type="Proteomes" id="UP001176941"/>
    </source>
</evidence>
<feature type="region of interest" description="Disordered" evidence="1">
    <location>
        <begin position="1"/>
        <end position="25"/>
    </location>
</feature>
<dbReference type="EMBL" id="OX459950">
    <property type="protein sequence ID" value="CAI9156256.1"/>
    <property type="molecule type" value="Genomic_DNA"/>
</dbReference>